<dbReference type="HOGENOM" id="CLU_3159840_0_0_1"/>
<dbReference type="EMBL" id="KK365184">
    <property type="protein sequence ID" value="KCZ80375.1"/>
    <property type="molecule type" value="Genomic_DNA"/>
</dbReference>
<evidence type="ECO:0000313" key="2">
    <source>
        <dbReference type="Proteomes" id="UP000030655"/>
    </source>
</evidence>
<dbReference type="SUPFAM" id="SSF46689">
    <property type="entry name" value="Homeodomain-like"/>
    <property type="match status" value="1"/>
</dbReference>
<organism evidence="1 2">
    <name type="scientific">Anncaliia algerae PRA339</name>
    <dbReference type="NCBI Taxonomy" id="1288291"/>
    <lineage>
        <taxon>Eukaryota</taxon>
        <taxon>Fungi</taxon>
        <taxon>Fungi incertae sedis</taxon>
        <taxon>Microsporidia</taxon>
        <taxon>Tubulinosematoidea</taxon>
        <taxon>Tubulinosematidae</taxon>
        <taxon>Anncaliia</taxon>
    </lineage>
</organism>
<sequence length="53" mass="6207">MSKEEIALILDDFQNGKSQREISRKRGRSRCAIQNILKEYRENQQVLRKKGSG</sequence>
<dbReference type="VEuPathDB" id="MicrosporidiaDB:H312_02201"/>
<dbReference type="AlphaFoldDB" id="A0A059EZN0"/>
<gene>
    <name evidence="1" type="ORF">H312_02201</name>
</gene>
<dbReference type="Proteomes" id="UP000030655">
    <property type="component" value="Unassembled WGS sequence"/>
</dbReference>
<evidence type="ECO:0000313" key="1">
    <source>
        <dbReference type="EMBL" id="KCZ80375.1"/>
    </source>
</evidence>
<reference evidence="1 2" key="2">
    <citation type="submission" date="2014-03" db="EMBL/GenBank/DDBJ databases">
        <title>The Genome Sequence of Anncaliia algerae insect isolate PRA339.</title>
        <authorList>
            <consortium name="The Broad Institute Genome Sequencing Platform"/>
            <consortium name="The Broad Institute Genome Sequencing Center for Infectious Disease"/>
            <person name="Cuomo C."/>
            <person name="Becnel J."/>
            <person name="Sanscrainte N."/>
            <person name="Walker B."/>
            <person name="Young S.K."/>
            <person name="Zeng Q."/>
            <person name="Gargeya S."/>
            <person name="Fitzgerald M."/>
            <person name="Haas B."/>
            <person name="Abouelleil A."/>
            <person name="Alvarado L."/>
            <person name="Arachchi H.M."/>
            <person name="Berlin A.M."/>
            <person name="Chapman S.B."/>
            <person name="Dewar J."/>
            <person name="Goldberg J."/>
            <person name="Griggs A."/>
            <person name="Gujja S."/>
            <person name="Hansen M."/>
            <person name="Howarth C."/>
            <person name="Imamovic A."/>
            <person name="Larimer J."/>
            <person name="McCowan C."/>
            <person name="Murphy C."/>
            <person name="Neiman D."/>
            <person name="Pearson M."/>
            <person name="Priest M."/>
            <person name="Roberts A."/>
            <person name="Saif S."/>
            <person name="Shea T."/>
            <person name="Sisk P."/>
            <person name="Sykes S."/>
            <person name="Wortman J."/>
            <person name="Nusbaum C."/>
            <person name="Birren B."/>
        </authorList>
    </citation>
    <scope>NUCLEOTIDE SEQUENCE [LARGE SCALE GENOMIC DNA]</scope>
    <source>
        <strain evidence="1 2">PRA339</strain>
    </source>
</reference>
<dbReference type="Gene3D" id="1.10.10.60">
    <property type="entry name" value="Homeodomain-like"/>
    <property type="match status" value="1"/>
</dbReference>
<evidence type="ECO:0008006" key="3">
    <source>
        <dbReference type="Google" id="ProtNLM"/>
    </source>
</evidence>
<protein>
    <recommendedName>
        <fullName evidence="3">Tc3 transposase DNA binding domain-containing protein</fullName>
    </recommendedName>
</protein>
<reference evidence="2" key="1">
    <citation type="submission" date="2013-02" db="EMBL/GenBank/DDBJ databases">
        <authorList>
            <consortium name="The Broad Institute Genome Sequencing Platform"/>
            <person name="Cuomo C."/>
            <person name="Becnel J."/>
            <person name="Sanscrainte N."/>
            <person name="Walker B."/>
            <person name="Young S.K."/>
            <person name="Zeng Q."/>
            <person name="Gargeya S."/>
            <person name="Fitzgerald M."/>
            <person name="Haas B."/>
            <person name="Abouelleil A."/>
            <person name="Alvarado L."/>
            <person name="Arachchi H.M."/>
            <person name="Berlin A.M."/>
            <person name="Chapman S.B."/>
            <person name="Dewar J."/>
            <person name="Goldberg J."/>
            <person name="Griggs A."/>
            <person name="Gujja S."/>
            <person name="Hansen M."/>
            <person name="Howarth C."/>
            <person name="Imamovic A."/>
            <person name="Larimer J."/>
            <person name="McCowan C."/>
            <person name="Murphy C."/>
            <person name="Neiman D."/>
            <person name="Pearson M."/>
            <person name="Priest M."/>
            <person name="Roberts A."/>
            <person name="Saif S."/>
            <person name="Shea T."/>
            <person name="Sisk P."/>
            <person name="Sykes S."/>
            <person name="Wortman J."/>
            <person name="Nusbaum C."/>
            <person name="Birren B."/>
        </authorList>
    </citation>
    <scope>NUCLEOTIDE SEQUENCE [LARGE SCALE GENOMIC DNA]</scope>
    <source>
        <strain evidence="2">PRA339</strain>
    </source>
</reference>
<dbReference type="OrthoDB" id="10325701at2759"/>
<proteinExistence type="predicted"/>
<accession>A0A059EZN0</accession>
<name>A0A059EZN0_9MICR</name>
<dbReference type="InterPro" id="IPR009057">
    <property type="entry name" value="Homeodomain-like_sf"/>
</dbReference>
<keyword evidence="2" id="KW-1185">Reference proteome</keyword>